<evidence type="ECO:0000313" key="2">
    <source>
        <dbReference type="Proteomes" id="UP001359559"/>
    </source>
</evidence>
<dbReference type="EMBL" id="JAYKXN010000006">
    <property type="protein sequence ID" value="KAK7278140.1"/>
    <property type="molecule type" value="Genomic_DNA"/>
</dbReference>
<dbReference type="AlphaFoldDB" id="A0AAN9II58"/>
<reference evidence="1 2" key="1">
    <citation type="submission" date="2024-01" db="EMBL/GenBank/DDBJ databases">
        <title>The genomes of 5 underutilized Papilionoideae crops provide insights into root nodulation and disease resistance.</title>
        <authorList>
            <person name="Yuan L."/>
        </authorList>
    </citation>
    <scope>NUCLEOTIDE SEQUENCE [LARGE SCALE GENOMIC DNA]</scope>
    <source>
        <strain evidence="1">LY-2023</strain>
        <tissue evidence="1">Leaf</tissue>
    </source>
</reference>
<comment type="caution">
    <text evidence="1">The sequence shown here is derived from an EMBL/GenBank/DDBJ whole genome shotgun (WGS) entry which is preliminary data.</text>
</comment>
<organism evidence="1 2">
    <name type="scientific">Clitoria ternatea</name>
    <name type="common">Butterfly pea</name>
    <dbReference type="NCBI Taxonomy" id="43366"/>
    <lineage>
        <taxon>Eukaryota</taxon>
        <taxon>Viridiplantae</taxon>
        <taxon>Streptophyta</taxon>
        <taxon>Embryophyta</taxon>
        <taxon>Tracheophyta</taxon>
        <taxon>Spermatophyta</taxon>
        <taxon>Magnoliopsida</taxon>
        <taxon>eudicotyledons</taxon>
        <taxon>Gunneridae</taxon>
        <taxon>Pentapetalae</taxon>
        <taxon>rosids</taxon>
        <taxon>fabids</taxon>
        <taxon>Fabales</taxon>
        <taxon>Fabaceae</taxon>
        <taxon>Papilionoideae</taxon>
        <taxon>50 kb inversion clade</taxon>
        <taxon>NPAAA clade</taxon>
        <taxon>indigoferoid/millettioid clade</taxon>
        <taxon>Phaseoleae</taxon>
        <taxon>Clitoria</taxon>
    </lineage>
</organism>
<dbReference type="Proteomes" id="UP001359559">
    <property type="component" value="Unassembled WGS sequence"/>
</dbReference>
<accession>A0AAN9II58</accession>
<proteinExistence type="predicted"/>
<gene>
    <name evidence="1" type="ORF">RJT34_23165</name>
</gene>
<evidence type="ECO:0000313" key="1">
    <source>
        <dbReference type="EMBL" id="KAK7278140.1"/>
    </source>
</evidence>
<protein>
    <submittedName>
        <fullName evidence="1">Uncharacterized protein</fullName>
    </submittedName>
</protein>
<keyword evidence="2" id="KW-1185">Reference proteome</keyword>
<name>A0AAN9II58_CLITE</name>
<sequence length="114" mass="12540">MGADPNGTSIGINLGRRCQLFLEGVLDPVAIGMVYSTGLMVHGQPLLNGMSSVFVVQNNPCKLKGTSKDERIDKKVIHTYLYMDQQSYCHVRKSRTHSGHPEIVAIVVVIEVVM</sequence>